<sequence>MTAYAIIDVDIFDIADYLQYQKALRPLLEAVGAHYLVRGGQIEVLEGPVTPQCLLLIAFPSMDTLTDFYASDAYRALEKQRKNCSRAVMIAVRGIEDTPLLQD</sequence>
<dbReference type="RefSeq" id="WP_076001100.1">
    <property type="nucleotide sequence ID" value="NZ_PKUS01000030.1"/>
</dbReference>
<proteinExistence type="predicted"/>
<evidence type="ECO:0000259" key="1">
    <source>
        <dbReference type="Pfam" id="PF07045"/>
    </source>
</evidence>
<dbReference type="EMBL" id="PKUS01000030">
    <property type="protein sequence ID" value="PLW67385.1"/>
    <property type="molecule type" value="Genomic_DNA"/>
</dbReference>
<dbReference type="Gene3D" id="3.30.70.100">
    <property type="match status" value="1"/>
</dbReference>
<evidence type="ECO:0000313" key="3">
    <source>
        <dbReference type="Proteomes" id="UP000235005"/>
    </source>
</evidence>
<comment type="caution">
    <text evidence="2">The sequence shown here is derived from an EMBL/GenBank/DDBJ whole genome shotgun (WGS) entry which is preliminary data.</text>
</comment>
<dbReference type="PANTHER" id="PTHR41521:SF4">
    <property type="entry name" value="BLR0684 PROTEIN"/>
    <property type="match status" value="1"/>
</dbReference>
<dbReference type="OrthoDB" id="9806380at2"/>
<keyword evidence="3" id="KW-1185">Reference proteome</keyword>
<accession>A0A2N5WYQ9</accession>
<name>A0A2N5WYQ9_9GAMM</name>
<dbReference type="SUPFAM" id="SSF54909">
    <property type="entry name" value="Dimeric alpha+beta barrel"/>
    <property type="match status" value="1"/>
</dbReference>
<evidence type="ECO:0000313" key="2">
    <source>
        <dbReference type="EMBL" id="PLW67385.1"/>
    </source>
</evidence>
<dbReference type="AlphaFoldDB" id="A0A2N5WYQ9"/>
<dbReference type="InterPro" id="IPR011008">
    <property type="entry name" value="Dimeric_a/b-barrel"/>
</dbReference>
<organism evidence="2 3">
    <name type="scientific">Pseudohalioglobus lutimaris</name>
    <dbReference type="NCBI Taxonomy" id="1737061"/>
    <lineage>
        <taxon>Bacteria</taxon>
        <taxon>Pseudomonadati</taxon>
        <taxon>Pseudomonadota</taxon>
        <taxon>Gammaproteobacteria</taxon>
        <taxon>Cellvibrionales</taxon>
        <taxon>Halieaceae</taxon>
        <taxon>Pseudohalioglobus</taxon>
    </lineage>
</organism>
<dbReference type="Proteomes" id="UP000235005">
    <property type="component" value="Unassembled WGS sequence"/>
</dbReference>
<gene>
    <name evidence="2" type="ORF">C0039_17530</name>
</gene>
<reference evidence="2 3" key="1">
    <citation type="submission" date="2018-01" db="EMBL/GenBank/DDBJ databases">
        <title>The draft genome sequence of Halioglobus lutimaris HF004.</title>
        <authorList>
            <person name="Du Z.-J."/>
            <person name="Shi M.-J."/>
        </authorList>
    </citation>
    <scope>NUCLEOTIDE SEQUENCE [LARGE SCALE GENOMIC DNA]</scope>
    <source>
        <strain evidence="2 3">HF004</strain>
    </source>
</reference>
<dbReference type="PANTHER" id="PTHR41521">
    <property type="match status" value="1"/>
</dbReference>
<dbReference type="InterPro" id="IPR010753">
    <property type="entry name" value="DUF1330"/>
</dbReference>
<feature type="domain" description="DUF1330" evidence="1">
    <location>
        <begin position="2"/>
        <end position="94"/>
    </location>
</feature>
<dbReference type="Pfam" id="PF07045">
    <property type="entry name" value="DUF1330"/>
    <property type="match status" value="1"/>
</dbReference>
<protein>
    <submittedName>
        <fullName evidence="2">DUF1330 domain-containing protein</fullName>
    </submittedName>
</protein>